<dbReference type="AlphaFoldDB" id="A0A8J3P7E5"/>
<evidence type="ECO:0000256" key="1">
    <source>
        <dbReference type="SAM" id="MobiDB-lite"/>
    </source>
</evidence>
<gene>
    <name evidence="2" type="ORF">Cco03nite_36910</name>
</gene>
<evidence type="ECO:0000313" key="2">
    <source>
        <dbReference type="EMBL" id="GIG06991.1"/>
    </source>
</evidence>
<dbReference type="EMBL" id="BONI01000029">
    <property type="protein sequence ID" value="GIG06991.1"/>
    <property type="molecule type" value="Genomic_DNA"/>
</dbReference>
<organism evidence="2 3">
    <name type="scientific">Catellatospora coxensis</name>
    <dbReference type="NCBI Taxonomy" id="310354"/>
    <lineage>
        <taxon>Bacteria</taxon>
        <taxon>Bacillati</taxon>
        <taxon>Actinomycetota</taxon>
        <taxon>Actinomycetes</taxon>
        <taxon>Micromonosporales</taxon>
        <taxon>Micromonosporaceae</taxon>
        <taxon>Catellatospora</taxon>
    </lineage>
</organism>
<proteinExistence type="predicted"/>
<dbReference type="Proteomes" id="UP000630887">
    <property type="component" value="Unassembled WGS sequence"/>
</dbReference>
<keyword evidence="3" id="KW-1185">Reference proteome</keyword>
<feature type="region of interest" description="Disordered" evidence="1">
    <location>
        <begin position="40"/>
        <end position="78"/>
    </location>
</feature>
<feature type="compositionally biased region" description="Low complexity" evidence="1">
    <location>
        <begin position="40"/>
        <end position="62"/>
    </location>
</feature>
<comment type="caution">
    <text evidence="2">The sequence shown here is derived from an EMBL/GenBank/DDBJ whole genome shotgun (WGS) entry which is preliminary data.</text>
</comment>
<reference evidence="2 3" key="1">
    <citation type="submission" date="2021-01" db="EMBL/GenBank/DDBJ databases">
        <title>Whole genome shotgun sequence of Catellatospora coxensis NBRC 107359.</title>
        <authorList>
            <person name="Komaki H."/>
            <person name="Tamura T."/>
        </authorList>
    </citation>
    <scope>NUCLEOTIDE SEQUENCE [LARGE SCALE GENOMIC DNA]</scope>
    <source>
        <strain evidence="2 3">NBRC 107359</strain>
    </source>
</reference>
<evidence type="ECO:0000313" key="3">
    <source>
        <dbReference type="Proteomes" id="UP000630887"/>
    </source>
</evidence>
<protein>
    <submittedName>
        <fullName evidence="2">Uncharacterized protein</fullName>
    </submittedName>
</protein>
<sequence length="105" mass="10230">MPSTGNTWWVAAADGEAAADGDGEAAGVVDGTAVGAAAGTKAGPAVGPEQAARVSAVARPAATRGKRTRRPYSRGCPATVRASADGAWSAAWSVWASANTPPPAA</sequence>
<name>A0A8J3P7E5_9ACTN</name>
<accession>A0A8J3P7E5</accession>